<evidence type="ECO:0000313" key="3">
    <source>
        <dbReference type="Proteomes" id="UP000823775"/>
    </source>
</evidence>
<proteinExistence type="predicted"/>
<evidence type="ECO:0000313" key="2">
    <source>
        <dbReference type="EMBL" id="MCD7467509.1"/>
    </source>
</evidence>
<name>A0ABS8T959_DATST</name>
<feature type="non-terminal residue" evidence="2">
    <location>
        <position position="78"/>
    </location>
</feature>
<gene>
    <name evidence="2" type="ORF">HAX54_004977</name>
</gene>
<feature type="region of interest" description="Disordered" evidence="1">
    <location>
        <begin position="1"/>
        <end position="27"/>
    </location>
</feature>
<reference evidence="2 3" key="1">
    <citation type="journal article" date="2021" name="BMC Genomics">
        <title>Datura genome reveals duplications of psychoactive alkaloid biosynthetic genes and high mutation rate following tissue culture.</title>
        <authorList>
            <person name="Rajewski A."/>
            <person name="Carter-House D."/>
            <person name="Stajich J."/>
            <person name="Litt A."/>
        </authorList>
    </citation>
    <scope>NUCLEOTIDE SEQUENCE [LARGE SCALE GENOMIC DNA]</scope>
    <source>
        <strain evidence="2">AR-01</strain>
    </source>
</reference>
<evidence type="ECO:0000256" key="1">
    <source>
        <dbReference type="SAM" id="MobiDB-lite"/>
    </source>
</evidence>
<dbReference type="Proteomes" id="UP000823775">
    <property type="component" value="Unassembled WGS sequence"/>
</dbReference>
<comment type="caution">
    <text evidence="2">The sequence shown here is derived from an EMBL/GenBank/DDBJ whole genome shotgun (WGS) entry which is preliminary data.</text>
</comment>
<accession>A0ABS8T959</accession>
<sequence>MAHHGLDSASDGRQTSDGPSDEPLKENFLDSKVTAKLIDLRSSDGPSLVHFEGDFVRPHWIKAMARMTDYREIVRPLR</sequence>
<keyword evidence="3" id="KW-1185">Reference proteome</keyword>
<dbReference type="EMBL" id="JACEIK010001237">
    <property type="protein sequence ID" value="MCD7467509.1"/>
    <property type="molecule type" value="Genomic_DNA"/>
</dbReference>
<organism evidence="2 3">
    <name type="scientific">Datura stramonium</name>
    <name type="common">Jimsonweed</name>
    <name type="synonym">Common thornapple</name>
    <dbReference type="NCBI Taxonomy" id="4076"/>
    <lineage>
        <taxon>Eukaryota</taxon>
        <taxon>Viridiplantae</taxon>
        <taxon>Streptophyta</taxon>
        <taxon>Embryophyta</taxon>
        <taxon>Tracheophyta</taxon>
        <taxon>Spermatophyta</taxon>
        <taxon>Magnoliopsida</taxon>
        <taxon>eudicotyledons</taxon>
        <taxon>Gunneridae</taxon>
        <taxon>Pentapetalae</taxon>
        <taxon>asterids</taxon>
        <taxon>lamiids</taxon>
        <taxon>Solanales</taxon>
        <taxon>Solanaceae</taxon>
        <taxon>Solanoideae</taxon>
        <taxon>Datureae</taxon>
        <taxon>Datura</taxon>
    </lineage>
</organism>
<protein>
    <submittedName>
        <fullName evidence="2">Uncharacterized protein</fullName>
    </submittedName>
</protein>